<dbReference type="PROSITE" id="PS00517">
    <property type="entry name" value="RNASE_3_1"/>
    <property type="match status" value="1"/>
</dbReference>
<dbReference type="GO" id="GO:0003723">
    <property type="term" value="F:RNA binding"/>
    <property type="evidence" value="ECO:0007669"/>
    <property type="project" value="UniProtKB-KW"/>
</dbReference>
<dbReference type="CDD" id="cd00593">
    <property type="entry name" value="RIBOc"/>
    <property type="match status" value="1"/>
</dbReference>
<protein>
    <recommendedName>
        <fullName evidence="3">RNase III domain-containing protein</fullName>
    </recommendedName>
</protein>
<accession>W9Y259</accession>
<sequence>MSHINKKRKHEGSRTSPSHKFRDGPNSNSRQSPAIPTPLVQDGLLPPLPSIGDQYRGDVFTHPSSAGSSHASYDRLEFLGDAYLELIASQLIFERLPDLSAGRMSQVRESIVKNETIGQYSVLYGLDRQLKDSNRLRNESPNAWLKIKGDVFEAYVAAVVLSHADGFSVAKKWLTQLWEPKLEAVSAKPAPSTKSKEELARKILGKDVKVIYTDEREPVIHYGQGTETYSIGVYLTGWGWENQYLGSGKGLSRVAAGQAAAAAALENHPLIDEIVAKRAAFYAAKKNQNGAAQAQQDAEK</sequence>
<feature type="compositionally biased region" description="Basic residues" evidence="2">
    <location>
        <begin position="1"/>
        <end position="11"/>
    </location>
</feature>
<evidence type="ECO:0000313" key="4">
    <source>
        <dbReference type="EMBL" id="EXJ86862.1"/>
    </source>
</evidence>
<dbReference type="HOGENOM" id="CLU_048162_0_0_1"/>
<dbReference type="STRING" id="1182542.W9Y259"/>
<feature type="compositionally biased region" description="Polar residues" evidence="2">
    <location>
        <begin position="25"/>
        <end position="34"/>
    </location>
</feature>
<dbReference type="GO" id="GO:0004525">
    <property type="term" value="F:ribonuclease III activity"/>
    <property type="evidence" value="ECO:0007669"/>
    <property type="project" value="InterPro"/>
</dbReference>
<dbReference type="PANTHER" id="PTHR11207:SF0">
    <property type="entry name" value="RIBONUCLEASE 3"/>
    <property type="match status" value="1"/>
</dbReference>
<keyword evidence="5" id="KW-1185">Reference proteome</keyword>
<evidence type="ECO:0000256" key="2">
    <source>
        <dbReference type="SAM" id="MobiDB-lite"/>
    </source>
</evidence>
<dbReference type="Proteomes" id="UP000019478">
    <property type="component" value="Unassembled WGS sequence"/>
</dbReference>
<dbReference type="GO" id="GO:0005654">
    <property type="term" value="C:nucleoplasm"/>
    <property type="evidence" value="ECO:0007669"/>
    <property type="project" value="TreeGrafter"/>
</dbReference>
<evidence type="ECO:0000259" key="3">
    <source>
        <dbReference type="PROSITE" id="PS50142"/>
    </source>
</evidence>
<dbReference type="eggNOG" id="KOG1817">
    <property type="taxonomic scope" value="Eukaryota"/>
</dbReference>
<dbReference type="InterPro" id="IPR036389">
    <property type="entry name" value="RNase_III_sf"/>
</dbReference>
<dbReference type="AlphaFoldDB" id="W9Y259"/>
<comment type="caution">
    <text evidence="4">The sequence shown here is derived from an EMBL/GenBank/DDBJ whole genome shotgun (WGS) entry which is preliminary data.</text>
</comment>
<dbReference type="RefSeq" id="XP_007732141.1">
    <property type="nucleotide sequence ID" value="XM_007733951.1"/>
</dbReference>
<feature type="region of interest" description="Disordered" evidence="2">
    <location>
        <begin position="1"/>
        <end position="47"/>
    </location>
</feature>
<feature type="domain" description="RNase III" evidence="3">
    <location>
        <begin position="60"/>
        <end position="164"/>
    </location>
</feature>
<dbReference type="GO" id="GO:0006369">
    <property type="term" value="P:termination of RNA polymerase II transcription"/>
    <property type="evidence" value="ECO:0007669"/>
    <property type="project" value="TreeGrafter"/>
</dbReference>
<dbReference type="OrthoDB" id="2392202at2759"/>
<dbReference type="GO" id="GO:0034475">
    <property type="term" value="P:U4 snRNA 3'-end processing"/>
    <property type="evidence" value="ECO:0007669"/>
    <property type="project" value="TreeGrafter"/>
</dbReference>
<dbReference type="SMART" id="SM00535">
    <property type="entry name" value="RIBOc"/>
    <property type="match status" value="1"/>
</dbReference>
<proteinExistence type="predicted"/>
<dbReference type="PANTHER" id="PTHR11207">
    <property type="entry name" value="RIBONUCLEASE III"/>
    <property type="match status" value="1"/>
</dbReference>
<evidence type="ECO:0000313" key="5">
    <source>
        <dbReference type="Proteomes" id="UP000019478"/>
    </source>
</evidence>
<organism evidence="4 5">
    <name type="scientific">Capronia epimyces CBS 606.96</name>
    <dbReference type="NCBI Taxonomy" id="1182542"/>
    <lineage>
        <taxon>Eukaryota</taxon>
        <taxon>Fungi</taxon>
        <taxon>Dikarya</taxon>
        <taxon>Ascomycota</taxon>
        <taxon>Pezizomycotina</taxon>
        <taxon>Eurotiomycetes</taxon>
        <taxon>Chaetothyriomycetidae</taxon>
        <taxon>Chaetothyriales</taxon>
        <taxon>Herpotrichiellaceae</taxon>
        <taxon>Capronia</taxon>
    </lineage>
</organism>
<dbReference type="EMBL" id="AMGY01000003">
    <property type="protein sequence ID" value="EXJ86862.1"/>
    <property type="molecule type" value="Genomic_DNA"/>
</dbReference>
<name>W9Y259_9EURO</name>
<dbReference type="SUPFAM" id="SSF69065">
    <property type="entry name" value="RNase III domain-like"/>
    <property type="match status" value="1"/>
</dbReference>
<reference evidence="4 5" key="1">
    <citation type="submission" date="2013-03" db="EMBL/GenBank/DDBJ databases">
        <title>The Genome Sequence of Capronia epimyces CBS 606.96.</title>
        <authorList>
            <consortium name="The Broad Institute Genomics Platform"/>
            <person name="Cuomo C."/>
            <person name="de Hoog S."/>
            <person name="Gorbushina A."/>
            <person name="Walker B."/>
            <person name="Young S.K."/>
            <person name="Zeng Q."/>
            <person name="Gargeya S."/>
            <person name="Fitzgerald M."/>
            <person name="Haas B."/>
            <person name="Abouelleil A."/>
            <person name="Allen A.W."/>
            <person name="Alvarado L."/>
            <person name="Arachchi H.M."/>
            <person name="Berlin A.M."/>
            <person name="Chapman S.B."/>
            <person name="Gainer-Dewar J."/>
            <person name="Goldberg J."/>
            <person name="Griggs A."/>
            <person name="Gujja S."/>
            <person name="Hansen M."/>
            <person name="Howarth C."/>
            <person name="Imamovic A."/>
            <person name="Ireland A."/>
            <person name="Larimer J."/>
            <person name="McCowan C."/>
            <person name="Murphy C."/>
            <person name="Pearson M."/>
            <person name="Poon T.W."/>
            <person name="Priest M."/>
            <person name="Roberts A."/>
            <person name="Saif S."/>
            <person name="Shea T."/>
            <person name="Sisk P."/>
            <person name="Sykes S."/>
            <person name="Wortman J."/>
            <person name="Nusbaum C."/>
            <person name="Birren B."/>
        </authorList>
    </citation>
    <scope>NUCLEOTIDE SEQUENCE [LARGE SCALE GENOMIC DNA]</scope>
    <source>
        <strain evidence="4 5">CBS 606.96</strain>
    </source>
</reference>
<dbReference type="Gene3D" id="1.10.1520.10">
    <property type="entry name" value="Ribonuclease III domain"/>
    <property type="match status" value="1"/>
</dbReference>
<dbReference type="GeneID" id="19167941"/>
<dbReference type="SUPFAM" id="SSF54768">
    <property type="entry name" value="dsRNA-binding domain-like"/>
    <property type="match status" value="1"/>
</dbReference>
<dbReference type="InterPro" id="IPR000999">
    <property type="entry name" value="RNase_III_dom"/>
</dbReference>
<dbReference type="GO" id="GO:0006364">
    <property type="term" value="P:rRNA processing"/>
    <property type="evidence" value="ECO:0007669"/>
    <property type="project" value="TreeGrafter"/>
</dbReference>
<evidence type="ECO:0000256" key="1">
    <source>
        <dbReference type="ARBA" id="ARBA00022884"/>
    </source>
</evidence>
<dbReference type="Gene3D" id="3.30.160.20">
    <property type="match status" value="1"/>
</dbReference>
<gene>
    <name evidence="4" type="ORF">A1O3_03816</name>
</gene>
<dbReference type="Pfam" id="PF00636">
    <property type="entry name" value="Ribonuclease_3"/>
    <property type="match status" value="1"/>
</dbReference>
<keyword evidence="1" id="KW-0694">RNA-binding</keyword>
<dbReference type="PROSITE" id="PS50142">
    <property type="entry name" value="RNASE_3_2"/>
    <property type="match status" value="1"/>
</dbReference>